<reference evidence="1" key="1">
    <citation type="submission" date="2018-05" db="EMBL/GenBank/DDBJ databases">
        <authorList>
            <person name="Lanie J.A."/>
            <person name="Ng W.-L."/>
            <person name="Kazmierczak K.M."/>
            <person name="Andrzejewski T.M."/>
            <person name="Davidsen T.M."/>
            <person name="Wayne K.J."/>
            <person name="Tettelin H."/>
            <person name="Glass J.I."/>
            <person name="Rusch D."/>
            <person name="Podicherti R."/>
            <person name="Tsui H.-C.T."/>
            <person name="Winkler M.E."/>
        </authorList>
    </citation>
    <scope>NUCLEOTIDE SEQUENCE</scope>
</reference>
<dbReference type="AlphaFoldDB" id="A0A382K770"/>
<sequence length="427" mass="46926">KNPVRSVTVSAEKDEIRTGDVLHFDAQALNRSGRSVEDAPVSYTYSGEADYGEFGLPAAGLVTEDGRFVAETAGIYTVTAFSGGYSDQKTVRVVPRDVKQNVKLVGHGLISDVFTGDLWVWAGVGKHEGKDFAATGTVFGNGEAYFWDVTNPDSMLIIDTVTVDARNVNDVKISEDGRVGVISREGASNRKNGFVILDVSDPYNVEILSTFNDDMTGGVHNTFIYENHVYAVNNGRKYDIINIEDPRNPFRVGIFELDTPGHSIHDVWVENGIAYSSNWHDGVVAVDVGGLKFSEKDRSDVQYNPLLMKAGQGSPSDPVKLAEMKDSKGRNHSAFPFLSQSTGNFYIISGDEWFPFGMNNLYQSKPSSPRGGFHFMNFNDPDNPREEATYMAPEVGSHNQWVYNDILLAAFYQGGVRILDISGELLG</sequence>
<accession>A0A382K770</accession>
<name>A0A382K770_9ZZZZ</name>
<organism evidence="1">
    <name type="scientific">marine metagenome</name>
    <dbReference type="NCBI Taxonomy" id="408172"/>
    <lineage>
        <taxon>unclassified sequences</taxon>
        <taxon>metagenomes</taxon>
        <taxon>ecological metagenomes</taxon>
    </lineage>
</organism>
<proteinExistence type="predicted"/>
<evidence type="ECO:0008006" key="2">
    <source>
        <dbReference type="Google" id="ProtNLM"/>
    </source>
</evidence>
<evidence type="ECO:0000313" key="1">
    <source>
        <dbReference type="EMBL" id="SVC18511.1"/>
    </source>
</evidence>
<feature type="non-terminal residue" evidence="1">
    <location>
        <position position="1"/>
    </location>
</feature>
<protein>
    <recommendedName>
        <fullName evidence="2">BIG2 domain-containing protein</fullName>
    </recommendedName>
</protein>
<gene>
    <name evidence="1" type="ORF">METZ01_LOCUS271365</name>
</gene>
<dbReference type="SUPFAM" id="SSF75011">
    <property type="entry name" value="3-carboxy-cis,cis-mucoante lactonizing enzyme"/>
    <property type="match status" value="1"/>
</dbReference>
<dbReference type="EMBL" id="UINC01077927">
    <property type="protein sequence ID" value="SVC18511.1"/>
    <property type="molecule type" value="Genomic_DNA"/>
</dbReference>
<feature type="non-terminal residue" evidence="1">
    <location>
        <position position="427"/>
    </location>
</feature>